<dbReference type="OrthoDB" id="9808398at2"/>
<name>A0A417YM95_9BACI</name>
<dbReference type="GO" id="GO:0070205">
    <property type="term" value="F:2-succinyl-6-hydroxy-2,4-cyclohexadiene-1-carboxylate synthase activity"/>
    <property type="evidence" value="ECO:0007669"/>
    <property type="project" value="UniProtKB-UniRule"/>
</dbReference>
<comment type="subunit">
    <text evidence="3">Monomer.</text>
</comment>
<dbReference type="EMBL" id="QWEH01000002">
    <property type="protein sequence ID" value="RHW34590.1"/>
    <property type="molecule type" value="Genomic_DNA"/>
</dbReference>
<dbReference type="Proteomes" id="UP000285456">
    <property type="component" value="Unassembled WGS sequence"/>
</dbReference>
<dbReference type="SUPFAM" id="SSF53474">
    <property type="entry name" value="alpha/beta-Hydrolases"/>
    <property type="match status" value="1"/>
</dbReference>
<dbReference type="InterPro" id="IPR022485">
    <property type="entry name" value="SHCHC_synthase_MenH"/>
</dbReference>
<comment type="pathway">
    <text evidence="3">Quinol/quinone metabolism; 1,4-dihydroxy-2-naphthoate biosynthesis; 1,4-dihydroxy-2-naphthoate from chorismate: step 3/7.</text>
</comment>
<comment type="pathway">
    <text evidence="3">Quinol/quinone metabolism; menaquinone biosynthesis.</text>
</comment>
<dbReference type="Pfam" id="PF00561">
    <property type="entry name" value="Abhydrolase_1"/>
    <property type="match status" value="1"/>
</dbReference>
<evidence type="ECO:0000256" key="3">
    <source>
        <dbReference type="HAMAP-Rule" id="MF_01660"/>
    </source>
</evidence>
<comment type="caution">
    <text evidence="5">The sequence shown here is derived from an EMBL/GenBank/DDBJ whole genome shotgun (WGS) entry which is preliminary data.</text>
</comment>
<dbReference type="Gene3D" id="3.40.50.1820">
    <property type="entry name" value="alpha/beta hydrolase"/>
    <property type="match status" value="1"/>
</dbReference>
<reference evidence="5 6" key="1">
    <citation type="journal article" date="2007" name="Int. J. Syst. Evol. Microbiol.">
        <title>Oceanobacillus profundus sp. nov., isolated from a deep-sea sediment core.</title>
        <authorList>
            <person name="Kim Y.G."/>
            <person name="Choi D.H."/>
            <person name="Hyun S."/>
            <person name="Cho B.C."/>
        </authorList>
    </citation>
    <scope>NUCLEOTIDE SEQUENCE [LARGE SCALE GENOMIC DNA]</scope>
    <source>
        <strain evidence="5 6">DSM 18246</strain>
    </source>
</reference>
<dbReference type="PANTHER" id="PTHR42916">
    <property type="entry name" value="2-SUCCINYL-5-ENOLPYRUVYL-6-HYDROXY-3-CYCLOHEXENE-1-CARBOXYLATE SYNTHASE"/>
    <property type="match status" value="1"/>
</dbReference>
<comment type="catalytic activity">
    <reaction evidence="3">
        <text>5-enolpyruvoyl-6-hydroxy-2-succinyl-cyclohex-3-ene-1-carboxylate = (1R,6R)-6-hydroxy-2-succinyl-cyclohexa-2,4-diene-1-carboxylate + pyruvate</text>
        <dbReference type="Rhea" id="RHEA:25597"/>
        <dbReference type="ChEBI" id="CHEBI:15361"/>
        <dbReference type="ChEBI" id="CHEBI:58689"/>
        <dbReference type="ChEBI" id="CHEBI:58818"/>
        <dbReference type="EC" id="4.2.99.20"/>
    </reaction>
</comment>
<comment type="function">
    <text evidence="3">Catalyzes a proton abstraction reaction that results in 2,5-elimination of pyruvate from 2-succinyl-5-enolpyruvyl-6-hydroxy-3-cyclohexene-1-carboxylate (SEPHCHC) and the formation of 2-succinyl-6-hydroxy-2,4-cyclohexadiene-1-carboxylate (SHCHC).</text>
</comment>
<protein>
    <recommendedName>
        <fullName evidence="3">Putative 2-succinyl-6-hydroxy-2,4-cyclohexadiene-1-carboxylate synthase</fullName>
        <shortName evidence="3">SHCHC synthase</shortName>
        <ecNumber evidence="3">4.2.99.20</ecNumber>
    </recommendedName>
</protein>
<keyword evidence="2 3" id="KW-0456">Lyase</keyword>
<evidence type="ECO:0000313" key="6">
    <source>
        <dbReference type="Proteomes" id="UP000285456"/>
    </source>
</evidence>
<evidence type="ECO:0000256" key="2">
    <source>
        <dbReference type="ARBA" id="ARBA00023239"/>
    </source>
</evidence>
<dbReference type="EC" id="4.2.99.20" evidence="3"/>
<feature type="domain" description="AB hydrolase-1" evidence="4">
    <location>
        <begin position="23"/>
        <end position="255"/>
    </location>
</feature>
<dbReference type="NCBIfam" id="TIGR03695">
    <property type="entry name" value="menH_SHCHC"/>
    <property type="match status" value="1"/>
</dbReference>
<dbReference type="InterPro" id="IPR029058">
    <property type="entry name" value="AB_hydrolase_fold"/>
</dbReference>
<dbReference type="AlphaFoldDB" id="A0A417YM95"/>
<dbReference type="UniPathway" id="UPA00079"/>
<proteinExistence type="inferred from homology"/>
<evidence type="ECO:0000313" key="5">
    <source>
        <dbReference type="EMBL" id="RHW34590.1"/>
    </source>
</evidence>
<evidence type="ECO:0000259" key="4">
    <source>
        <dbReference type="Pfam" id="PF00561"/>
    </source>
</evidence>
<dbReference type="RefSeq" id="WP_118888813.1">
    <property type="nucleotide sequence ID" value="NZ_JAMAWL010000018.1"/>
</dbReference>
<organism evidence="5 6">
    <name type="scientific">Oceanobacillus profundus</name>
    <dbReference type="NCBI Taxonomy" id="372463"/>
    <lineage>
        <taxon>Bacteria</taxon>
        <taxon>Bacillati</taxon>
        <taxon>Bacillota</taxon>
        <taxon>Bacilli</taxon>
        <taxon>Bacillales</taxon>
        <taxon>Bacillaceae</taxon>
        <taxon>Oceanobacillus</taxon>
    </lineage>
</organism>
<comment type="similarity">
    <text evidence="3">Belongs to the AB hydrolase superfamily. MenH family.</text>
</comment>
<dbReference type="PRINTS" id="PR00111">
    <property type="entry name" value="ABHYDROLASE"/>
</dbReference>
<sequence length="271" mass="30549">MGKLYHTIGQATYWYEVDGEGTPIVMLHGFTGSTKTWQHVKSAFGTGYQIIAIDLPGHGKTQASHVRTMEMCCTDLHALFQFLGLEKIHLVGYSMGGRTALSYALNYPAMIQSLILESASPGIADESERRLRMEADEKLAERIERDGVQAFVDYWQDIPLFVSQKSLPSKVQEDIRRERLSQTTEGLAQSLRAMGTGAQEPWWSHLESFECPVKLIVGELDPKFIAMNKKMQKHLKSSKMNICDNAGHAVHVEKPEIFGKLVRKFIAHNRL</sequence>
<keyword evidence="1 3" id="KW-0474">Menaquinone biosynthesis</keyword>
<accession>A0A417YM95</accession>
<gene>
    <name evidence="3 5" type="primary">menH</name>
    <name evidence="5" type="ORF">D1B32_05370</name>
</gene>
<keyword evidence="6" id="KW-1185">Reference proteome</keyword>
<dbReference type="HAMAP" id="MF_01660">
    <property type="entry name" value="MenH"/>
    <property type="match status" value="1"/>
</dbReference>
<dbReference type="UniPathway" id="UPA01057">
    <property type="reaction ID" value="UER00900"/>
</dbReference>
<evidence type="ECO:0000256" key="1">
    <source>
        <dbReference type="ARBA" id="ARBA00022428"/>
    </source>
</evidence>
<dbReference type="InterPro" id="IPR000073">
    <property type="entry name" value="AB_hydrolase_1"/>
</dbReference>
<dbReference type="PANTHER" id="PTHR42916:SF1">
    <property type="entry name" value="PROTEIN PHYLLO, CHLOROPLASTIC"/>
    <property type="match status" value="1"/>
</dbReference>
<dbReference type="GO" id="GO:0009234">
    <property type="term" value="P:menaquinone biosynthetic process"/>
    <property type="evidence" value="ECO:0007669"/>
    <property type="project" value="UniProtKB-UniRule"/>
</dbReference>